<dbReference type="GO" id="GO:0016020">
    <property type="term" value="C:membrane"/>
    <property type="evidence" value="ECO:0007669"/>
    <property type="project" value="UniProtKB-SubCell"/>
</dbReference>
<evidence type="ECO:0000256" key="3">
    <source>
        <dbReference type="ARBA" id="ARBA00029447"/>
    </source>
</evidence>
<evidence type="ECO:0000256" key="2">
    <source>
        <dbReference type="ARBA" id="ARBA00022500"/>
    </source>
</evidence>
<evidence type="ECO:0000313" key="9">
    <source>
        <dbReference type="EMBL" id="PLT94223.1"/>
    </source>
</evidence>
<feature type="compositionally biased region" description="Polar residues" evidence="5">
    <location>
        <begin position="673"/>
        <end position="682"/>
    </location>
</feature>
<accession>A0A508WVB0</accession>
<dbReference type="OMA" id="GDNWEEF"/>
<comment type="similarity">
    <text evidence="3">Belongs to the methyl-accepting chemotaxis (MCP) protein family.</text>
</comment>
<sequence>MIELRFPASIATEDLPSAGSSHGLPYSMNTLPSAKSKLSVSQRLATLAGAAFLGFGSVLALGLYEQGSSGEALEKAIIAQRGAGTLEEMRLAQVELVLAAMDTIVDRAERRIHPDRALQIRASLAVIERNQADIQTLARLLGQSEVLAGFDADLAELRRTVEQELKALVEAGAPAAEFARIDDVIDGAGERLGASLARLADAAASLAEARIADVRASGKHALMFQAVACLLAMASLIGLIWFHGNALRRGILGLRDNMRRIQEGDLSADVAGLERGDEIGEMARSVELFRASAIEKRSLEERAKTSRNETEAERGRQEAERQQAAGLIKTAVETLGRALNQLADGNLAVAIREPFEGGLDALRRDFNDTVERLSHVLSSVRENTASIESNGRQMRSAADDLAWRTEKQAASLEQTSAALEEITVTVKTATERAEEASHIVDETRINAEESGRIVGEAIAAMARIEGASSEIGKIINVIDEIAFQTNLLALNAGVEAARAGEAGKGFAVVAQEVRELAQRAAGAAKDIKALVSRSGDEVKAGVRLVQETGHALGHIGTKVARINEHMSSIVLAAREQSTGLNEINTAVAQLDQMTQQNAAMVEQTNATSRTLAQDAEMLSELVGQFRHERARETATGMAAVQPSGRGGTTMASVQASATPGAGATTLTLRKSGTAAQSSTRSVPSPAKALMGKLAGAFGNSPGSLPSAKASGKNWEEF</sequence>
<dbReference type="CDD" id="cd06225">
    <property type="entry name" value="HAMP"/>
    <property type="match status" value="1"/>
</dbReference>
<keyword evidence="6" id="KW-0812">Transmembrane</keyword>
<evidence type="ECO:0000256" key="6">
    <source>
        <dbReference type="SAM" id="Phobius"/>
    </source>
</evidence>
<dbReference type="Proteomes" id="UP000507954">
    <property type="component" value="Unassembled WGS sequence"/>
</dbReference>
<dbReference type="SMART" id="SM00283">
    <property type="entry name" value="MA"/>
    <property type="match status" value="1"/>
</dbReference>
<feature type="region of interest" description="Disordered" evidence="5">
    <location>
        <begin position="636"/>
        <end position="717"/>
    </location>
</feature>
<keyword evidence="11" id="KW-1185">Reference proteome</keyword>
<comment type="subcellular location">
    <subcellularLocation>
        <location evidence="1">Membrane</location>
    </subcellularLocation>
</comment>
<dbReference type="GO" id="GO:0006935">
    <property type="term" value="P:chemotaxis"/>
    <property type="evidence" value="ECO:0007669"/>
    <property type="project" value="UniProtKB-KW"/>
</dbReference>
<feature type="region of interest" description="Disordered" evidence="5">
    <location>
        <begin position="300"/>
        <end position="322"/>
    </location>
</feature>
<feature type="domain" description="HAMP" evidence="8">
    <location>
        <begin position="245"/>
        <end position="298"/>
    </location>
</feature>
<evidence type="ECO:0000313" key="11">
    <source>
        <dbReference type="Proteomes" id="UP001190825"/>
    </source>
</evidence>
<dbReference type="GO" id="GO:0007165">
    <property type="term" value="P:signal transduction"/>
    <property type="evidence" value="ECO:0007669"/>
    <property type="project" value="UniProtKB-KW"/>
</dbReference>
<keyword evidence="6" id="KW-1133">Transmembrane helix</keyword>
<feature type="domain" description="Methyl-accepting transducer" evidence="7">
    <location>
        <begin position="383"/>
        <end position="612"/>
    </location>
</feature>
<keyword evidence="4" id="KW-0807">Transducer</keyword>
<evidence type="ECO:0000313" key="10">
    <source>
        <dbReference type="EMBL" id="VTZ61145.1"/>
    </source>
</evidence>
<organism evidence="10">
    <name type="scientific">Sinorhizobium medicae</name>
    <dbReference type="NCBI Taxonomy" id="110321"/>
    <lineage>
        <taxon>Bacteria</taxon>
        <taxon>Pseudomonadati</taxon>
        <taxon>Pseudomonadota</taxon>
        <taxon>Alphaproteobacteria</taxon>
        <taxon>Hyphomicrobiales</taxon>
        <taxon>Rhizobiaceae</taxon>
        <taxon>Sinorhizobium/Ensifer group</taxon>
        <taxon>Sinorhizobium</taxon>
    </lineage>
</organism>
<evidence type="ECO:0000256" key="1">
    <source>
        <dbReference type="ARBA" id="ARBA00004370"/>
    </source>
</evidence>
<dbReference type="InterPro" id="IPR004089">
    <property type="entry name" value="MCPsignal_dom"/>
</dbReference>
<feature type="transmembrane region" description="Helical" evidence="6">
    <location>
        <begin position="222"/>
        <end position="242"/>
    </location>
</feature>
<feature type="compositionally biased region" description="Low complexity" evidence="5">
    <location>
        <begin position="655"/>
        <end position="668"/>
    </location>
</feature>
<dbReference type="Gene3D" id="6.10.340.10">
    <property type="match status" value="1"/>
</dbReference>
<dbReference type="FunFam" id="1.10.287.950:FF:000001">
    <property type="entry name" value="Methyl-accepting chemotaxis sensory transducer"/>
    <property type="match status" value="1"/>
</dbReference>
<dbReference type="PANTHER" id="PTHR43531:SF11">
    <property type="entry name" value="METHYL-ACCEPTING CHEMOTAXIS PROTEIN 3"/>
    <property type="match status" value="1"/>
</dbReference>
<dbReference type="AlphaFoldDB" id="A0A508WVB0"/>
<gene>
    <name evidence="9" type="ORF">BMJ33_31320</name>
    <name evidence="10" type="ORF">EMEDMD4_240088</name>
</gene>
<dbReference type="SMART" id="SM00304">
    <property type="entry name" value="HAMP"/>
    <property type="match status" value="2"/>
</dbReference>
<dbReference type="CDD" id="cd11386">
    <property type="entry name" value="MCP_signal"/>
    <property type="match status" value="1"/>
</dbReference>
<feature type="domain" description="HAMP" evidence="8">
    <location>
        <begin position="326"/>
        <end position="378"/>
    </location>
</feature>
<dbReference type="SUPFAM" id="SSF58104">
    <property type="entry name" value="Methyl-accepting chemotaxis protein (MCP) signaling domain"/>
    <property type="match status" value="1"/>
</dbReference>
<evidence type="ECO:0000256" key="4">
    <source>
        <dbReference type="PROSITE-ProRule" id="PRU00284"/>
    </source>
</evidence>
<protein>
    <submittedName>
        <fullName evidence="9">Methyl-accepting chemotaxis protein</fullName>
    </submittedName>
    <submittedName>
        <fullName evidence="10">Methyl-accepting chemotaxis sensory transducer</fullName>
    </submittedName>
</protein>
<evidence type="ECO:0000259" key="7">
    <source>
        <dbReference type="PROSITE" id="PS50111"/>
    </source>
</evidence>
<dbReference type="Gene3D" id="1.10.287.950">
    <property type="entry name" value="Methyl-accepting chemotaxis protein"/>
    <property type="match status" value="1"/>
</dbReference>
<evidence type="ECO:0000259" key="8">
    <source>
        <dbReference type="PROSITE" id="PS50885"/>
    </source>
</evidence>
<evidence type="ECO:0000256" key="5">
    <source>
        <dbReference type="SAM" id="MobiDB-lite"/>
    </source>
</evidence>
<dbReference type="PROSITE" id="PS50885">
    <property type="entry name" value="HAMP"/>
    <property type="match status" value="2"/>
</dbReference>
<dbReference type="PANTHER" id="PTHR43531">
    <property type="entry name" value="PROTEIN ICFG"/>
    <property type="match status" value="1"/>
</dbReference>
<dbReference type="PROSITE" id="PS50111">
    <property type="entry name" value="CHEMOTAXIS_TRANSDUC_2"/>
    <property type="match status" value="1"/>
</dbReference>
<dbReference type="Pfam" id="PF00672">
    <property type="entry name" value="HAMP"/>
    <property type="match status" value="1"/>
</dbReference>
<feature type="compositionally biased region" description="Basic and acidic residues" evidence="5">
    <location>
        <begin position="300"/>
        <end position="321"/>
    </location>
</feature>
<dbReference type="EMBL" id="NBUC01000163">
    <property type="protein sequence ID" value="PLT94223.1"/>
    <property type="molecule type" value="Genomic_DNA"/>
</dbReference>
<dbReference type="Proteomes" id="UP001190825">
    <property type="component" value="Unassembled WGS sequence"/>
</dbReference>
<dbReference type="InterPro" id="IPR003660">
    <property type="entry name" value="HAMP_dom"/>
</dbReference>
<reference evidence="9 11" key="2">
    <citation type="journal article" date="2018" name="FEMS Microbiol. Ecol.">
        <title>Co-invading symbiotic mutualists of Medicago polymorpha retain high ancestral diversity and contain diverse accessory genomes.</title>
        <authorList>
            <person name="Porter S.S."/>
            <person name="Faber-Hammond J.J."/>
            <person name="Friesen M.L."/>
        </authorList>
    </citation>
    <scope>NUCLEOTIDE SEQUENCE [LARGE SCALE GENOMIC DNA]</scope>
    <source>
        <strain evidence="9 11">Str16</strain>
    </source>
</reference>
<name>A0A508WVB0_9HYPH</name>
<reference evidence="10" key="3">
    <citation type="submission" date="2019-06" db="EMBL/GenBank/DDBJ databases">
        <authorList>
            <person name="Le Quere A."/>
            <person name="Colella S."/>
        </authorList>
    </citation>
    <scope>NUCLEOTIDE SEQUENCE</scope>
    <source>
        <strain evidence="10">EmedicaeMD41</strain>
    </source>
</reference>
<proteinExistence type="inferred from homology"/>
<dbReference type="Pfam" id="PF00015">
    <property type="entry name" value="MCPsignal"/>
    <property type="match status" value="1"/>
</dbReference>
<dbReference type="EMBL" id="CABFNB010000089">
    <property type="protein sequence ID" value="VTZ61145.1"/>
    <property type="molecule type" value="Genomic_DNA"/>
</dbReference>
<dbReference type="SUPFAM" id="SSF158472">
    <property type="entry name" value="HAMP domain-like"/>
    <property type="match status" value="1"/>
</dbReference>
<keyword evidence="6" id="KW-0472">Membrane</keyword>
<keyword evidence="2" id="KW-0145">Chemotaxis</keyword>
<reference evidence="9" key="1">
    <citation type="submission" date="2017-04" db="EMBL/GenBank/DDBJ databases">
        <authorList>
            <person name="Porter S."/>
            <person name="Friesen M.L."/>
            <person name="Faber-Hammond J."/>
        </authorList>
    </citation>
    <scope>NUCLEOTIDE SEQUENCE</scope>
    <source>
        <strain evidence="9">Str16</strain>
    </source>
</reference>
<dbReference type="InterPro" id="IPR051310">
    <property type="entry name" value="MCP_chemotaxis"/>
</dbReference>